<protein>
    <submittedName>
        <fullName evidence="2">DUF3455 domain-containing protein</fullName>
    </submittedName>
</protein>
<dbReference type="PANTHER" id="PTHR35567">
    <property type="entry name" value="MALATE DEHYDROGENASE (AFU_ORTHOLOGUE AFUA_2G13800)"/>
    <property type="match status" value="1"/>
</dbReference>
<comment type="caution">
    <text evidence="2">The sequence shown here is derived from an EMBL/GenBank/DDBJ whole genome shotgun (WGS) entry which is preliminary data.</text>
</comment>
<feature type="signal peptide" evidence="1">
    <location>
        <begin position="1"/>
        <end position="23"/>
    </location>
</feature>
<dbReference type="RefSeq" id="WP_171708978.1">
    <property type="nucleotide sequence ID" value="NZ_JAAVLW010000002.1"/>
</dbReference>
<proteinExistence type="predicted"/>
<keyword evidence="1" id="KW-0732">Signal</keyword>
<dbReference type="Pfam" id="PF11937">
    <property type="entry name" value="DUF3455"/>
    <property type="match status" value="1"/>
</dbReference>
<evidence type="ECO:0000313" key="3">
    <source>
        <dbReference type="Proteomes" id="UP000528734"/>
    </source>
</evidence>
<dbReference type="EMBL" id="JAAVLW010000002">
    <property type="protein sequence ID" value="NOJ46106.1"/>
    <property type="molecule type" value="Genomic_DNA"/>
</dbReference>
<feature type="chain" id="PRO_5031559225" evidence="1">
    <location>
        <begin position="24"/>
        <end position="168"/>
    </location>
</feature>
<sequence length="168" mass="17582">MSLLEYTALAVVCLSASLLPASAQTPLPDAIAAPGETVVLTLHAEGAQIYECKAAADGKLAWTFREPIATLMLDGKTVGRHYTGPNWEHIDSSAVVGKAVGNAPGATANDIPWLKLTVTAGRGTGILSGVTTVQRINTSGGKLEGDCDKAGTWRNVPYSADYVFLRKV</sequence>
<dbReference type="PANTHER" id="PTHR35567:SF1">
    <property type="entry name" value="CONSERVED FUNGAL PROTEIN (AFU_ORTHOLOGUE AFUA_1G14230)"/>
    <property type="match status" value="1"/>
</dbReference>
<reference evidence="2 3" key="1">
    <citation type="submission" date="2020-03" db="EMBL/GenBank/DDBJ databases">
        <title>Bradyrhizobium diversity isolated from nodules of Muelleranthus trifoliolatus.</title>
        <authorList>
            <person name="Klepa M."/>
            <person name="Helene L."/>
            <person name="Hungria M."/>
        </authorList>
    </citation>
    <scope>NUCLEOTIDE SEQUENCE [LARGE SCALE GENOMIC DNA]</scope>
    <source>
        <strain evidence="2 3">WSM 1744</strain>
    </source>
</reference>
<dbReference type="Proteomes" id="UP000528734">
    <property type="component" value="Unassembled WGS sequence"/>
</dbReference>
<organism evidence="2 3">
    <name type="scientific">Bradyrhizobium archetypum</name>
    <dbReference type="NCBI Taxonomy" id="2721160"/>
    <lineage>
        <taxon>Bacteria</taxon>
        <taxon>Pseudomonadati</taxon>
        <taxon>Pseudomonadota</taxon>
        <taxon>Alphaproteobacteria</taxon>
        <taxon>Hyphomicrobiales</taxon>
        <taxon>Nitrobacteraceae</taxon>
        <taxon>Bradyrhizobium</taxon>
    </lineage>
</organism>
<accession>A0A7Y4H206</accession>
<dbReference type="AlphaFoldDB" id="A0A7Y4H206"/>
<evidence type="ECO:0000313" key="2">
    <source>
        <dbReference type="EMBL" id="NOJ46106.1"/>
    </source>
</evidence>
<evidence type="ECO:0000256" key="1">
    <source>
        <dbReference type="SAM" id="SignalP"/>
    </source>
</evidence>
<keyword evidence="3" id="KW-1185">Reference proteome</keyword>
<name>A0A7Y4H206_9BRAD</name>
<dbReference type="InterPro" id="IPR021851">
    <property type="entry name" value="DUF3455"/>
</dbReference>
<gene>
    <name evidence="2" type="ORF">HCN50_07595</name>
</gene>